<protein>
    <submittedName>
        <fullName evidence="1">Uncharacterized protein</fullName>
    </submittedName>
</protein>
<proteinExistence type="predicted"/>
<reference evidence="1" key="2">
    <citation type="journal article" date="2015" name="Fish Shellfish Immunol.">
        <title>Early steps in the European eel (Anguilla anguilla)-Vibrio vulnificus interaction in the gills: Role of the RtxA13 toxin.</title>
        <authorList>
            <person name="Callol A."/>
            <person name="Pajuelo D."/>
            <person name="Ebbesson L."/>
            <person name="Teles M."/>
            <person name="MacKenzie S."/>
            <person name="Amaro C."/>
        </authorList>
    </citation>
    <scope>NUCLEOTIDE SEQUENCE</scope>
</reference>
<name>A0A0E9U1U8_ANGAN</name>
<organism evidence="1">
    <name type="scientific">Anguilla anguilla</name>
    <name type="common">European freshwater eel</name>
    <name type="synonym">Muraena anguilla</name>
    <dbReference type="NCBI Taxonomy" id="7936"/>
    <lineage>
        <taxon>Eukaryota</taxon>
        <taxon>Metazoa</taxon>
        <taxon>Chordata</taxon>
        <taxon>Craniata</taxon>
        <taxon>Vertebrata</taxon>
        <taxon>Euteleostomi</taxon>
        <taxon>Actinopterygii</taxon>
        <taxon>Neopterygii</taxon>
        <taxon>Teleostei</taxon>
        <taxon>Anguilliformes</taxon>
        <taxon>Anguillidae</taxon>
        <taxon>Anguilla</taxon>
    </lineage>
</organism>
<reference evidence="1" key="1">
    <citation type="submission" date="2014-11" db="EMBL/GenBank/DDBJ databases">
        <authorList>
            <person name="Amaro Gonzalez C."/>
        </authorList>
    </citation>
    <scope>NUCLEOTIDE SEQUENCE</scope>
</reference>
<dbReference type="AlphaFoldDB" id="A0A0E9U1U8"/>
<accession>A0A0E9U1U8</accession>
<dbReference type="EMBL" id="GBXM01049402">
    <property type="protein sequence ID" value="JAH59175.1"/>
    <property type="molecule type" value="Transcribed_RNA"/>
</dbReference>
<sequence>MLIFKSHTHFFITINNYELYNNLRVLLLL</sequence>
<evidence type="ECO:0000313" key="1">
    <source>
        <dbReference type="EMBL" id="JAH59175.1"/>
    </source>
</evidence>